<dbReference type="InterPro" id="IPR023298">
    <property type="entry name" value="ATPase_P-typ_TM_dom_sf"/>
</dbReference>
<dbReference type="InterPro" id="IPR001757">
    <property type="entry name" value="P_typ_ATPase"/>
</dbReference>
<keyword evidence="7 11" id="KW-0067">ATP-binding</keyword>
<evidence type="ECO:0000256" key="11">
    <source>
        <dbReference type="RuleBase" id="RU362081"/>
    </source>
</evidence>
<evidence type="ECO:0000256" key="3">
    <source>
        <dbReference type="ARBA" id="ARBA00022448"/>
    </source>
</evidence>
<keyword evidence="6 11" id="KW-0547">Nucleotide-binding</keyword>
<dbReference type="Gene3D" id="3.40.50.1000">
    <property type="entry name" value="HAD superfamily/HAD-like"/>
    <property type="match status" value="1"/>
</dbReference>
<evidence type="ECO:0000256" key="10">
    <source>
        <dbReference type="ARBA" id="ARBA00023136"/>
    </source>
</evidence>
<dbReference type="InterPro" id="IPR006121">
    <property type="entry name" value="HMA_dom"/>
</dbReference>
<feature type="domain" description="HMA" evidence="12">
    <location>
        <begin position="2"/>
        <end position="68"/>
    </location>
</feature>
<dbReference type="CDD" id="cd02094">
    <property type="entry name" value="P-type_ATPase_Cu-like"/>
    <property type="match status" value="1"/>
</dbReference>
<dbReference type="PRINTS" id="PR00943">
    <property type="entry name" value="CUATPASE"/>
</dbReference>
<keyword evidence="4 11" id="KW-0812">Transmembrane</keyword>
<feature type="transmembrane region" description="Helical" evidence="11">
    <location>
        <begin position="115"/>
        <end position="131"/>
    </location>
</feature>
<evidence type="ECO:0000256" key="2">
    <source>
        <dbReference type="ARBA" id="ARBA00006024"/>
    </source>
</evidence>
<dbReference type="NCBIfam" id="TIGR01511">
    <property type="entry name" value="ATPase-IB1_Cu"/>
    <property type="match status" value="1"/>
</dbReference>
<dbReference type="InterPro" id="IPR023214">
    <property type="entry name" value="HAD_sf"/>
</dbReference>
<dbReference type="Pfam" id="PF00122">
    <property type="entry name" value="E1-E2_ATPase"/>
    <property type="match status" value="1"/>
</dbReference>
<dbReference type="PRINTS" id="PR00119">
    <property type="entry name" value="CATATPASE"/>
</dbReference>
<accession>A0A921MPA6</accession>
<feature type="transmembrane region" description="Helical" evidence="11">
    <location>
        <begin position="92"/>
        <end position="109"/>
    </location>
</feature>
<feature type="transmembrane region" description="Helical" evidence="11">
    <location>
        <begin position="364"/>
        <end position="387"/>
    </location>
</feature>
<organism evidence="13 14">
    <name type="scientific">Barnesiella viscericola</name>
    <dbReference type="NCBI Taxonomy" id="397865"/>
    <lineage>
        <taxon>Bacteria</taxon>
        <taxon>Pseudomonadati</taxon>
        <taxon>Bacteroidota</taxon>
        <taxon>Bacteroidia</taxon>
        <taxon>Bacteroidales</taxon>
        <taxon>Barnesiellaceae</taxon>
        <taxon>Barnesiella</taxon>
    </lineage>
</organism>
<protein>
    <submittedName>
        <fullName evidence="13">Cadmium-translocating P-type ATPase</fullName>
    </submittedName>
</protein>
<dbReference type="InterPro" id="IPR036412">
    <property type="entry name" value="HAD-like_sf"/>
</dbReference>
<dbReference type="GO" id="GO:0055070">
    <property type="term" value="P:copper ion homeostasis"/>
    <property type="evidence" value="ECO:0007669"/>
    <property type="project" value="TreeGrafter"/>
</dbReference>
<dbReference type="EMBL" id="DYUD01000006">
    <property type="protein sequence ID" value="HJG88020.1"/>
    <property type="molecule type" value="Genomic_DNA"/>
</dbReference>
<evidence type="ECO:0000313" key="14">
    <source>
        <dbReference type="Proteomes" id="UP000757103"/>
    </source>
</evidence>
<proteinExistence type="inferred from homology"/>
<dbReference type="RefSeq" id="WP_273305127.1">
    <property type="nucleotide sequence ID" value="NZ_DYUD01000006.1"/>
</dbReference>
<evidence type="ECO:0000256" key="7">
    <source>
        <dbReference type="ARBA" id="ARBA00022840"/>
    </source>
</evidence>
<dbReference type="Proteomes" id="UP000757103">
    <property type="component" value="Unassembled WGS sequence"/>
</dbReference>
<dbReference type="GO" id="GO:0005507">
    <property type="term" value="F:copper ion binding"/>
    <property type="evidence" value="ECO:0007669"/>
    <property type="project" value="TreeGrafter"/>
</dbReference>
<keyword evidence="8" id="KW-1278">Translocase</keyword>
<keyword evidence="3" id="KW-0813">Transport</keyword>
<evidence type="ECO:0000259" key="12">
    <source>
        <dbReference type="PROSITE" id="PS50846"/>
    </source>
</evidence>
<dbReference type="PROSITE" id="PS00154">
    <property type="entry name" value="ATPASE_E1_E2"/>
    <property type="match status" value="1"/>
</dbReference>
<dbReference type="GO" id="GO:0005886">
    <property type="term" value="C:plasma membrane"/>
    <property type="evidence" value="ECO:0007669"/>
    <property type="project" value="UniProtKB-SubCell"/>
</dbReference>
<dbReference type="SUPFAM" id="SSF81665">
    <property type="entry name" value="Calcium ATPase, transmembrane domain M"/>
    <property type="match status" value="1"/>
</dbReference>
<gene>
    <name evidence="13" type="primary">cadA</name>
    <name evidence="13" type="ORF">K8U91_00895</name>
</gene>
<dbReference type="FunFam" id="3.30.70.100:FF:000001">
    <property type="entry name" value="ATPase copper transporting beta"/>
    <property type="match status" value="1"/>
</dbReference>
<dbReference type="PANTHER" id="PTHR43520:SF8">
    <property type="entry name" value="P-TYPE CU(+) TRANSPORTER"/>
    <property type="match status" value="1"/>
</dbReference>
<dbReference type="InterPro" id="IPR023299">
    <property type="entry name" value="ATPase_P-typ_cyto_dom_N"/>
</dbReference>
<dbReference type="Gene3D" id="3.40.1110.10">
    <property type="entry name" value="Calcium-transporting ATPase, cytoplasmic domain N"/>
    <property type="match status" value="1"/>
</dbReference>
<comment type="similarity">
    <text evidence="2 11">Belongs to the cation transport ATPase (P-type) (TC 3.A.3) family. Type IB subfamily.</text>
</comment>
<dbReference type="PROSITE" id="PS50846">
    <property type="entry name" value="HMA_2"/>
    <property type="match status" value="1"/>
</dbReference>
<evidence type="ECO:0000256" key="4">
    <source>
        <dbReference type="ARBA" id="ARBA00022692"/>
    </source>
</evidence>
<dbReference type="GO" id="GO:0016887">
    <property type="term" value="F:ATP hydrolysis activity"/>
    <property type="evidence" value="ECO:0007669"/>
    <property type="project" value="InterPro"/>
</dbReference>
<dbReference type="SUPFAM" id="SSF56784">
    <property type="entry name" value="HAD-like"/>
    <property type="match status" value="1"/>
</dbReference>
<dbReference type="InterPro" id="IPR008250">
    <property type="entry name" value="ATPase_P-typ_transduc_dom_A_sf"/>
</dbReference>
<dbReference type="GO" id="GO:0043682">
    <property type="term" value="F:P-type divalent copper transporter activity"/>
    <property type="evidence" value="ECO:0007669"/>
    <property type="project" value="TreeGrafter"/>
</dbReference>
<keyword evidence="10 11" id="KW-0472">Membrane</keyword>
<dbReference type="PROSITE" id="PS01229">
    <property type="entry name" value="COF_2"/>
    <property type="match status" value="1"/>
</dbReference>
<dbReference type="NCBIfam" id="TIGR01512">
    <property type="entry name" value="ATPase-IB2_Cd"/>
    <property type="match status" value="1"/>
</dbReference>
<sequence>MEKQVIPVLDMSCAVCAATVEKTVSELPGVAEASVNFSANTLQVVYDPKKISLRDMQTAVQSAGYDLVISENAEADAADAERRHYVAQKRRTVGAWIFGIPVMVLSMCFHEPPIWLMWLLMVLTLPVLYLGRSFYTSGWKAARKGRANMDTLVMLSTAVSFVFSLFTTIYPRFWESLGLVPHVYYESVAMIIAFVLSGKLLEARAKQSTSASIRSLMGLQPKTARLVDESGEERDVPIGMLRPGNRVSVRPGEKIPVDGVLLEGSSYVDESMISGESEAVAKQSGDRVLAGTLNQRGAFLIQVEASGADTVLSRMVRMVREAQGSKAPVQGIVDKVSAVFVPTVIALAILTFIIWVAVSGWGMFPYALLSAVSVLVIACPCALGLATPTALTVGIGKAAQQHILIKDAFALENMCRVNAVVLDKTGTLTEGHPQVVDEQLYPDFEQFAPVLLAAETRSEHPLALALADTLRQRGYRPADDLADFESLTGRGVTCTSGGTTFWVGNRALAEERLPGVSVPDGYTVYFGNDRELLALFEVKDALKATSREAVEQLKRCGIEVYMLTGDKESTAAEVARAAGIDHYRWGVLPDDKERFVAELQRAGKCVAMVGDGINDSQALARADVSVAMGKGTDVAMDVAMVTLMNSDLLLLPRAVTLSRRTVRIIRENLFWAFGYNVVCIPVAAGVLYPVGLLLTPMWASAAMAFSSVSVVLNSLRLR</sequence>
<keyword evidence="11" id="KW-1003">Cell membrane</keyword>
<dbReference type="InterPro" id="IPR018303">
    <property type="entry name" value="ATPase_P-typ_P_site"/>
</dbReference>
<dbReference type="Pfam" id="PF00702">
    <property type="entry name" value="Hydrolase"/>
    <property type="match status" value="1"/>
</dbReference>
<keyword evidence="9 11" id="KW-1133">Transmembrane helix</keyword>
<feature type="transmembrane region" description="Helical" evidence="11">
    <location>
        <begin position="669"/>
        <end position="691"/>
    </location>
</feature>
<dbReference type="SUPFAM" id="SSF81653">
    <property type="entry name" value="Calcium ATPase, transduction domain A"/>
    <property type="match status" value="1"/>
</dbReference>
<dbReference type="InterPro" id="IPR036163">
    <property type="entry name" value="HMA_dom_sf"/>
</dbReference>
<feature type="transmembrane region" description="Helical" evidence="11">
    <location>
        <begin position="183"/>
        <end position="201"/>
    </location>
</feature>
<dbReference type="InterPro" id="IPR027256">
    <property type="entry name" value="P-typ_ATPase_IB"/>
</dbReference>
<dbReference type="PANTHER" id="PTHR43520">
    <property type="entry name" value="ATP7, ISOFORM B"/>
    <property type="match status" value="1"/>
</dbReference>
<dbReference type="AlphaFoldDB" id="A0A921MPA6"/>
<evidence type="ECO:0000313" key="13">
    <source>
        <dbReference type="EMBL" id="HJG88020.1"/>
    </source>
</evidence>
<dbReference type="NCBIfam" id="TIGR01494">
    <property type="entry name" value="ATPase_P-type"/>
    <property type="match status" value="1"/>
</dbReference>
<reference evidence="13" key="1">
    <citation type="journal article" date="2021" name="PeerJ">
        <title>Extensive microbial diversity within the chicken gut microbiome revealed by metagenomics and culture.</title>
        <authorList>
            <person name="Gilroy R."/>
            <person name="Ravi A."/>
            <person name="Getino M."/>
            <person name="Pursley I."/>
            <person name="Horton D.L."/>
            <person name="Alikhan N.F."/>
            <person name="Baker D."/>
            <person name="Gharbi K."/>
            <person name="Hall N."/>
            <person name="Watson M."/>
            <person name="Adriaenssens E.M."/>
            <person name="Foster-Nyarko E."/>
            <person name="Jarju S."/>
            <person name="Secka A."/>
            <person name="Antonio M."/>
            <person name="Oren A."/>
            <person name="Chaudhuri R.R."/>
            <person name="La Ragione R."/>
            <person name="Hildebrand F."/>
            <person name="Pallen M.J."/>
        </authorList>
    </citation>
    <scope>NUCLEOTIDE SEQUENCE</scope>
    <source>
        <strain evidence="13">CHK121-7720</strain>
    </source>
</reference>
<dbReference type="FunFam" id="2.70.150.10:FF:000002">
    <property type="entry name" value="Copper-transporting ATPase 1, putative"/>
    <property type="match status" value="1"/>
</dbReference>
<dbReference type="InterPro" id="IPR059000">
    <property type="entry name" value="ATPase_P-type_domA"/>
</dbReference>
<dbReference type="CDD" id="cd00371">
    <property type="entry name" value="HMA"/>
    <property type="match status" value="1"/>
</dbReference>
<comment type="caution">
    <text evidence="13">The sequence shown here is derived from an EMBL/GenBank/DDBJ whole genome shotgun (WGS) entry which is preliminary data.</text>
</comment>
<feature type="transmembrane region" description="Helical" evidence="11">
    <location>
        <begin position="697"/>
        <end position="715"/>
    </location>
</feature>
<feature type="transmembrane region" description="Helical" evidence="11">
    <location>
        <begin position="152"/>
        <end position="171"/>
    </location>
</feature>
<keyword evidence="5 11" id="KW-0479">Metal-binding</keyword>
<name>A0A921MPA6_9BACT</name>
<evidence type="ECO:0000256" key="6">
    <source>
        <dbReference type="ARBA" id="ARBA00022741"/>
    </source>
</evidence>
<evidence type="ECO:0000256" key="5">
    <source>
        <dbReference type="ARBA" id="ARBA00022723"/>
    </source>
</evidence>
<dbReference type="Gene3D" id="2.70.150.10">
    <property type="entry name" value="Calcium-transporting ATPase, cytoplasmic transduction domain A"/>
    <property type="match status" value="1"/>
</dbReference>
<dbReference type="GO" id="GO:0012505">
    <property type="term" value="C:endomembrane system"/>
    <property type="evidence" value="ECO:0007669"/>
    <property type="project" value="UniProtKB-SubCell"/>
</dbReference>
<comment type="subcellular location">
    <subcellularLocation>
        <location evidence="11">Cell membrane</location>
    </subcellularLocation>
    <subcellularLocation>
        <location evidence="1">Endomembrane system</location>
        <topology evidence="1">Multi-pass membrane protein</topology>
    </subcellularLocation>
</comment>
<dbReference type="Pfam" id="PF00403">
    <property type="entry name" value="HMA"/>
    <property type="match status" value="1"/>
</dbReference>
<evidence type="ECO:0000256" key="1">
    <source>
        <dbReference type="ARBA" id="ARBA00004127"/>
    </source>
</evidence>
<dbReference type="NCBIfam" id="TIGR01525">
    <property type="entry name" value="ATPase-IB_hvy"/>
    <property type="match status" value="1"/>
</dbReference>
<dbReference type="GO" id="GO:0005524">
    <property type="term" value="F:ATP binding"/>
    <property type="evidence" value="ECO:0007669"/>
    <property type="project" value="UniProtKB-UniRule"/>
</dbReference>
<dbReference type="Gene3D" id="3.30.70.100">
    <property type="match status" value="1"/>
</dbReference>
<reference evidence="13" key="2">
    <citation type="submission" date="2021-09" db="EMBL/GenBank/DDBJ databases">
        <authorList>
            <person name="Gilroy R."/>
        </authorList>
    </citation>
    <scope>NUCLEOTIDE SEQUENCE</scope>
    <source>
        <strain evidence="13">CHK121-7720</strain>
    </source>
</reference>
<evidence type="ECO:0000256" key="9">
    <source>
        <dbReference type="ARBA" id="ARBA00022989"/>
    </source>
</evidence>
<dbReference type="SUPFAM" id="SSF55008">
    <property type="entry name" value="HMA, heavy metal-associated domain"/>
    <property type="match status" value="1"/>
</dbReference>
<feature type="transmembrane region" description="Helical" evidence="11">
    <location>
        <begin position="336"/>
        <end position="358"/>
    </location>
</feature>
<evidence type="ECO:0000256" key="8">
    <source>
        <dbReference type="ARBA" id="ARBA00022967"/>
    </source>
</evidence>